<protein>
    <submittedName>
        <fullName evidence="2">Uncharacterized protein</fullName>
    </submittedName>
</protein>
<feature type="compositionally biased region" description="Basic residues" evidence="1">
    <location>
        <begin position="45"/>
        <end position="54"/>
    </location>
</feature>
<proteinExistence type="predicted"/>
<accession>A0ABS3YX49</accession>
<evidence type="ECO:0000313" key="2">
    <source>
        <dbReference type="EMBL" id="MBO9202419.1"/>
    </source>
</evidence>
<reference evidence="2 3" key="1">
    <citation type="submission" date="2021-03" db="EMBL/GenBank/DDBJ databases">
        <title>Assistant Professor.</title>
        <authorList>
            <person name="Huq M.A."/>
        </authorList>
    </citation>
    <scope>NUCLEOTIDE SEQUENCE [LARGE SCALE GENOMIC DNA]</scope>
    <source>
        <strain evidence="2 3">MAH-29</strain>
    </source>
</reference>
<dbReference type="RefSeq" id="WP_209140465.1">
    <property type="nucleotide sequence ID" value="NZ_JAGHKO010000004.1"/>
</dbReference>
<sequence length="54" mass="6260">MKRAVVIVVLLALLGAVAYARLNWTNRTQKEKAPVKQEQKIEKKKEHKHPCMFS</sequence>
<name>A0ABS3YX49_9BACT</name>
<dbReference type="EMBL" id="JAGHKO010000004">
    <property type="protein sequence ID" value="MBO9202419.1"/>
    <property type="molecule type" value="Genomic_DNA"/>
</dbReference>
<dbReference type="Proteomes" id="UP000677244">
    <property type="component" value="Unassembled WGS sequence"/>
</dbReference>
<gene>
    <name evidence="2" type="ORF">J7I42_19185</name>
</gene>
<feature type="region of interest" description="Disordered" evidence="1">
    <location>
        <begin position="29"/>
        <end position="54"/>
    </location>
</feature>
<feature type="compositionally biased region" description="Basic and acidic residues" evidence="1">
    <location>
        <begin position="29"/>
        <end position="44"/>
    </location>
</feature>
<organism evidence="2 3">
    <name type="scientific">Niastella soli</name>
    <dbReference type="NCBI Taxonomy" id="2821487"/>
    <lineage>
        <taxon>Bacteria</taxon>
        <taxon>Pseudomonadati</taxon>
        <taxon>Bacteroidota</taxon>
        <taxon>Chitinophagia</taxon>
        <taxon>Chitinophagales</taxon>
        <taxon>Chitinophagaceae</taxon>
        <taxon>Niastella</taxon>
    </lineage>
</organism>
<keyword evidence="3" id="KW-1185">Reference proteome</keyword>
<comment type="caution">
    <text evidence="2">The sequence shown here is derived from an EMBL/GenBank/DDBJ whole genome shotgun (WGS) entry which is preliminary data.</text>
</comment>
<evidence type="ECO:0000256" key="1">
    <source>
        <dbReference type="SAM" id="MobiDB-lite"/>
    </source>
</evidence>
<evidence type="ECO:0000313" key="3">
    <source>
        <dbReference type="Proteomes" id="UP000677244"/>
    </source>
</evidence>